<evidence type="ECO:0000313" key="2">
    <source>
        <dbReference type="EMBL" id="PVD32773.1"/>
    </source>
</evidence>
<organism evidence="2 3">
    <name type="scientific">Pomacea canaliculata</name>
    <name type="common">Golden apple snail</name>
    <dbReference type="NCBI Taxonomy" id="400727"/>
    <lineage>
        <taxon>Eukaryota</taxon>
        <taxon>Metazoa</taxon>
        <taxon>Spiralia</taxon>
        <taxon>Lophotrochozoa</taxon>
        <taxon>Mollusca</taxon>
        <taxon>Gastropoda</taxon>
        <taxon>Caenogastropoda</taxon>
        <taxon>Architaenioglossa</taxon>
        <taxon>Ampullarioidea</taxon>
        <taxon>Ampullariidae</taxon>
        <taxon>Pomacea</taxon>
    </lineage>
</organism>
<feature type="region of interest" description="Disordered" evidence="1">
    <location>
        <begin position="997"/>
        <end position="1017"/>
    </location>
</feature>
<evidence type="ECO:0000256" key="1">
    <source>
        <dbReference type="SAM" id="MobiDB-lite"/>
    </source>
</evidence>
<dbReference type="OrthoDB" id="542946at2759"/>
<dbReference type="STRING" id="400727.A0A2T7PH72"/>
<dbReference type="Proteomes" id="UP000245119">
    <property type="component" value="Linkage Group LG4"/>
</dbReference>
<dbReference type="EMBL" id="PZQS01000004">
    <property type="protein sequence ID" value="PVD32773.1"/>
    <property type="molecule type" value="Genomic_DNA"/>
</dbReference>
<dbReference type="AlphaFoldDB" id="A0A2T7PH72"/>
<name>A0A2T7PH72_POMCA</name>
<keyword evidence="3" id="KW-1185">Reference proteome</keyword>
<feature type="region of interest" description="Disordered" evidence="1">
    <location>
        <begin position="376"/>
        <end position="403"/>
    </location>
</feature>
<reference evidence="2 3" key="1">
    <citation type="submission" date="2018-04" db="EMBL/GenBank/DDBJ databases">
        <title>The genome of golden apple snail Pomacea canaliculata provides insight into stress tolerance and invasive adaptation.</title>
        <authorList>
            <person name="Liu C."/>
            <person name="Liu B."/>
            <person name="Ren Y."/>
            <person name="Zhang Y."/>
            <person name="Wang H."/>
            <person name="Li S."/>
            <person name="Jiang F."/>
            <person name="Yin L."/>
            <person name="Zhang G."/>
            <person name="Qian W."/>
            <person name="Fan W."/>
        </authorList>
    </citation>
    <scope>NUCLEOTIDE SEQUENCE [LARGE SCALE GENOMIC DNA]</scope>
    <source>
        <strain evidence="2">SZHN2017</strain>
        <tissue evidence="2">Muscle</tissue>
    </source>
</reference>
<feature type="compositionally biased region" description="Polar residues" evidence="1">
    <location>
        <begin position="33"/>
        <end position="50"/>
    </location>
</feature>
<protein>
    <submittedName>
        <fullName evidence="2">Uncharacterized protein</fullName>
    </submittedName>
</protein>
<sequence length="1029" mass="117065">MSRQGVQKGRTPNKPLKKAQYGPRASIPPSRAGSLQTRQMTGSQGRNTALTPGRAANDTRIQYVAPPEYDTVGLMNLIQTYLDKTGLEKNFFQLLHLLLQREELPYNPYSDLALKLRPYAESIKRHKGYWFWTIPLKETSLLNLYTIKSSEAVWGLKSILRTVNVGALQKYRWLIEDVTPKQDSMFQKEGYSTQVMAALVGAAVFHGSFYSECYIVQVRLEYLVTGSDLGTGVEIFINSIMLDIDTMAEGHTPHVLLGLNVPVEDDEVWEQQFWDIESISDNKENLLQLISNAVGFSKNIVAECIFKVDPSQKSYIRGQKQYCLNFITVVENNLKEEGLQSFAEFPMGSLHEGVFLNQTQAEAYISIFAPQTSAADTENIKRTSARPAKSTTRGQENGRKRPSMVIEDDRTLIHRHVHARIEQMKPTKIRIDGFRIGEDAGFGPFAWQITSPIKSNLQRRIAQFHPQAQLFDIVYHVLLLGLMDSHDRSTELVMVGKAMVAEVNRLLQPSDFDISSSTYIDQQGAPLGDGTDIYKHGWKMNRSKVMRNQYITDTHLDEVWHGFLVSLKDSMFMPANPYPQFLGLMRACCMKMDLFYEKVSTLESRLMTSGIYIIDANNFIFHLPGCDAFGPESALIMMDPGAYVPIYKLIEENLTNKSYIHRKGPYRVGICLGMVAPSTLYGKMSPYLHSIELHEHYYIQGPLGCEADARQLFGRMVQAHVAEMIDLASFPVYGIVMGNDKIRWSWVDIINKRQGFWEELEMVCARKEPIVLKAYIKTEDWRYLRVNKYFLLHFITDDSLENTKYFPENPAIFYETVFFTKERAAFHYQNDGPPRGGNPNSLTNARIVGQYLDREILRTQEEADWIMAYRYLLLKSLITKRDSGAAAEAWRMFHSVAGQAAYVASLCESLQDLVFLTLEYMEYSSQNELRVAPEEGDGDKYQPPPAQEETPIIESIEEIKQMFLGLTAMIGGDMHSTSTHAKSAIVKAQQGIDVRPSSVASQSLVDPDRFRRSRPKATKKILEDEMLYA</sequence>
<accession>A0A2T7PH72</accession>
<proteinExistence type="predicted"/>
<comment type="caution">
    <text evidence="2">The sequence shown here is derived from an EMBL/GenBank/DDBJ whole genome shotgun (WGS) entry which is preliminary data.</text>
</comment>
<gene>
    <name evidence="2" type="ORF">C0Q70_08219</name>
</gene>
<feature type="region of interest" description="Disordered" evidence="1">
    <location>
        <begin position="1"/>
        <end position="54"/>
    </location>
</feature>
<evidence type="ECO:0000313" key="3">
    <source>
        <dbReference type="Proteomes" id="UP000245119"/>
    </source>
</evidence>